<dbReference type="InterPro" id="IPR029050">
    <property type="entry name" value="Immunoprotect_excell_Ig-like"/>
</dbReference>
<keyword evidence="3" id="KW-0472">Membrane</keyword>
<comment type="caution">
    <text evidence="5">The sequence shown here is derived from an EMBL/GenBank/DDBJ whole genome shotgun (WGS) entry which is preliminary data.</text>
</comment>
<evidence type="ECO:0000313" key="6">
    <source>
        <dbReference type="Proteomes" id="UP001595868"/>
    </source>
</evidence>
<feature type="domain" description="DUF4352" evidence="4">
    <location>
        <begin position="97"/>
        <end position="216"/>
    </location>
</feature>
<gene>
    <name evidence="5" type="ORF">ACFOX0_23305</name>
</gene>
<dbReference type="RefSeq" id="WP_377549613.1">
    <property type="nucleotide sequence ID" value="NZ_JBHSBN010000019.1"/>
</dbReference>
<evidence type="ECO:0000256" key="1">
    <source>
        <dbReference type="ARBA" id="ARBA00022729"/>
    </source>
</evidence>
<feature type="compositionally biased region" description="Low complexity" evidence="2">
    <location>
        <begin position="15"/>
        <end position="24"/>
    </location>
</feature>
<reference evidence="6" key="1">
    <citation type="journal article" date="2019" name="Int. J. Syst. Evol. Microbiol.">
        <title>The Global Catalogue of Microorganisms (GCM) 10K type strain sequencing project: providing services to taxonomists for standard genome sequencing and annotation.</title>
        <authorList>
            <consortium name="The Broad Institute Genomics Platform"/>
            <consortium name="The Broad Institute Genome Sequencing Center for Infectious Disease"/>
            <person name="Wu L."/>
            <person name="Ma J."/>
        </authorList>
    </citation>
    <scope>NUCLEOTIDE SEQUENCE [LARGE SCALE GENOMIC DNA]</scope>
    <source>
        <strain evidence="6">2902at01</strain>
    </source>
</reference>
<dbReference type="Proteomes" id="UP001595868">
    <property type="component" value="Unassembled WGS sequence"/>
</dbReference>
<keyword evidence="1" id="KW-0732">Signal</keyword>
<dbReference type="Pfam" id="PF11611">
    <property type="entry name" value="DUF4352"/>
    <property type="match status" value="1"/>
</dbReference>
<dbReference type="EMBL" id="JBHSBN010000019">
    <property type="protein sequence ID" value="MFC4108845.1"/>
    <property type="molecule type" value="Genomic_DNA"/>
</dbReference>
<dbReference type="Gene3D" id="2.60.40.1240">
    <property type="match status" value="1"/>
</dbReference>
<evidence type="ECO:0000259" key="4">
    <source>
        <dbReference type="Pfam" id="PF11611"/>
    </source>
</evidence>
<sequence length="226" mass="24040">MTTPQPAGPPHWSTPETAATAPPLGGAPPPPEPPAPPPAAEPAEPHPQPRRDVRPWMILGSAGLFLLCCYGAVAVALVTWGGDLLHMIRDRTTHSVGLNQPARDGDLEFRVRTMHCGVDRIGDPLVSQSAVGQFCVVQLDVRNIGRHPVTFADTLQRAYGPTGQQYVADPSAGILVNADKQDFLSEINPGNQVTGAVVYDIPRDARIVRLRLHESPGSPGVGVRTG</sequence>
<accession>A0ABV8KSG2</accession>
<feature type="transmembrane region" description="Helical" evidence="3">
    <location>
        <begin position="56"/>
        <end position="81"/>
    </location>
</feature>
<evidence type="ECO:0000256" key="3">
    <source>
        <dbReference type="SAM" id="Phobius"/>
    </source>
</evidence>
<keyword evidence="3" id="KW-1133">Transmembrane helix</keyword>
<keyword evidence="3" id="KW-0812">Transmembrane</keyword>
<proteinExistence type="predicted"/>
<name>A0ABV8KSG2_9ACTN</name>
<keyword evidence="6" id="KW-1185">Reference proteome</keyword>
<organism evidence="5 6">
    <name type="scientific">Micromonospora zhanjiangensis</name>
    <dbReference type="NCBI Taxonomy" id="1522057"/>
    <lineage>
        <taxon>Bacteria</taxon>
        <taxon>Bacillati</taxon>
        <taxon>Actinomycetota</taxon>
        <taxon>Actinomycetes</taxon>
        <taxon>Micromonosporales</taxon>
        <taxon>Micromonosporaceae</taxon>
        <taxon>Micromonospora</taxon>
    </lineage>
</organism>
<evidence type="ECO:0000313" key="5">
    <source>
        <dbReference type="EMBL" id="MFC4108845.1"/>
    </source>
</evidence>
<evidence type="ECO:0000256" key="2">
    <source>
        <dbReference type="SAM" id="MobiDB-lite"/>
    </source>
</evidence>
<feature type="region of interest" description="Disordered" evidence="2">
    <location>
        <begin position="1"/>
        <end position="51"/>
    </location>
</feature>
<protein>
    <submittedName>
        <fullName evidence="5">DUF4352 domain-containing protein</fullName>
    </submittedName>
</protein>
<dbReference type="InterPro" id="IPR029051">
    <property type="entry name" value="DUF4352"/>
</dbReference>
<feature type="compositionally biased region" description="Pro residues" evidence="2">
    <location>
        <begin position="25"/>
        <end position="40"/>
    </location>
</feature>